<dbReference type="PANTHER" id="PTHR45436:SF4">
    <property type="entry name" value="SENSOR PROTEIN PHOQ"/>
    <property type="match status" value="1"/>
</dbReference>
<dbReference type="PANTHER" id="PTHR45436">
    <property type="entry name" value="SENSOR HISTIDINE KINASE YKOH"/>
    <property type="match status" value="1"/>
</dbReference>
<keyword evidence="7 12" id="KW-0418">Kinase</keyword>
<evidence type="ECO:0000313" key="12">
    <source>
        <dbReference type="EMBL" id="RJG51464.1"/>
    </source>
</evidence>
<evidence type="ECO:0000256" key="10">
    <source>
        <dbReference type="SAM" id="Phobius"/>
    </source>
</evidence>
<dbReference type="GO" id="GO:0000160">
    <property type="term" value="P:phosphorelay signal transduction system"/>
    <property type="evidence" value="ECO:0007669"/>
    <property type="project" value="TreeGrafter"/>
</dbReference>
<evidence type="ECO:0000256" key="5">
    <source>
        <dbReference type="ARBA" id="ARBA00022679"/>
    </source>
</evidence>
<reference evidence="12 13" key="1">
    <citation type="submission" date="2018-09" db="EMBL/GenBank/DDBJ databases">
        <authorList>
            <person name="Wang F."/>
        </authorList>
    </citation>
    <scope>NUCLEOTIDE SEQUENCE [LARGE SCALE GENOMIC DNA]</scope>
    <source>
        <strain evidence="12 13">PLHSC7-2</strain>
    </source>
</reference>
<protein>
    <recommendedName>
        <fullName evidence="3">histidine kinase</fullName>
        <ecNumber evidence="3">2.7.13.3</ecNumber>
    </recommendedName>
</protein>
<comment type="caution">
    <text evidence="12">The sequence shown here is derived from an EMBL/GenBank/DDBJ whole genome shotgun (WGS) entry which is preliminary data.</text>
</comment>
<evidence type="ECO:0000256" key="9">
    <source>
        <dbReference type="ARBA" id="ARBA00023136"/>
    </source>
</evidence>
<keyword evidence="6 10" id="KW-0812">Transmembrane</keyword>
<feature type="domain" description="Histidine kinase" evidence="11">
    <location>
        <begin position="266"/>
        <end position="467"/>
    </location>
</feature>
<reference evidence="12 13" key="2">
    <citation type="submission" date="2019-01" db="EMBL/GenBank/DDBJ databases">
        <title>Motilimonas pumilus sp. nov., isolated from the gut of sea cucumber (Apostichopus japonicus).</title>
        <authorList>
            <person name="Wang F.-Q."/>
            <person name="Ren L.-H."/>
            <person name="Lin Y.-W."/>
            <person name="Sun G.-H."/>
            <person name="Du Z.-J."/>
            <person name="Zhao J.-X."/>
            <person name="Liu X.-J."/>
            <person name="Liu L.-J."/>
        </authorList>
    </citation>
    <scope>NUCLEOTIDE SEQUENCE [LARGE SCALE GENOMIC DNA]</scope>
    <source>
        <strain evidence="12 13">PLHSC7-2</strain>
    </source>
</reference>
<organism evidence="12 13">
    <name type="scientific">Motilimonas pumila</name>
    <dbReference type="NCBI Taxonomy" id="2303987"/>
    <lineage>
        <taxon>Bacteria</taxon>
        <taxon>Pseudomonadati</taxon>
        <taxon>Pseudomonadota</taxon>
        <taxon>Gammaproteobacteria</taxon>
        <taxon>Alteromonadales</taxon>
        <taxon>Alteromonadales genera incertae sedis</taxon>
        <taxon>Motilimonas</taxon>
    </lineage>
</organism>
<evidence type="ECO:0000256" key="7">
    <source>
        <dbReference type="ARBA" id="ARBA00022777"/>
    </source>
</evidence>
<evidence type="ECO:0000256" key="2">
    <source>
        <dbReference type="ARBA" id="ARBA00004370"/>
    </source>
</evidence>
<dbReference type="PROSITE" id="PS50109">
    <property type="entry name" value="HIS_KIN"/>
    <property type="match status" value="1"/>
</dbReference>
<accession>A0A418YKF0</accession>
<keyword evidence="13" id="KW-1185">Reference proteome</keyword>
<dbReference type="InterPro" id="IPR036890">
    <property type="entry name" value="HATPase_C_sf"/>
</dbReference>
<dbReference type="EC" id="2.7.13.3" evidence="3"/>
<dbReference type="AlphaFoldDB" id="A0A418YKF0"/>
<dbReference type="Pfam" id="PF02518">
    <property type="entry name" value="HATPase_c"/>
    <property type="match status" value="1"/>
</dbReference>
<evidence type="ECO:0000256" key="3">
    <source>
        <dbReference type="ARBA" id="ARBA00012438"/>
    </source>
</evidence>
<dbReference type="InterPro" id="IPR005467">
    <property type="entry name" value="His_kinase_dom"/>
</dbReference>
<dbReference type="PRINTS" id="PR00344">
    <property type="entry name" value="BCTRLSENSOR"/>
</dbReference>
<dbReference type="GO" id="GO:0005524">
    <property type="term" value="F:ATP binding"/>
    <property type="evidence" value="ECO:0007669"/>
    <property type="project" value="UniProtKB-KW"/>
</dbReference>
<dbReference type="GO" id="GO:0005886">
    <property type="term" value="C:plasma membrane"/>
    <property type="evidence" value="ECO:0007669"/>
    <property type="project" value="TreeGrafter"/>
</dbReference>
<dbReference type="Proteomes" id="UP000283255">
    <property type="component" value="Unassembled WGS sequence"/>
</dbReference>
<dbReference type="GO" id="GO:0004673">
    <property type="term" value="F:protein histidine kinase activity"/>
    <property type="evidence" value="ECO:0007669"/>
    <property type="project" value="UniProtKB-EC"/>
</dbReference>
<dbReference type="EMBL" id="QZCH01000001">
    <property type="protein sequence ID" value="RJG51464.1"/>
    <property type="molecule type" value="Genomic_DNA"/>
</dbReference>
<evidence type="ECO:0000256" key="8">
    <source>
        <dbReference type="ARBA" id="ARBA00022989"/>
    </source>
</evidence>
<proteinExistence type="predicted"/>
<dbReference type="InterPro" id="IPR003594">
    <property type="entry name" value="HATPase_dom"/>
</dbReference>
<dbReference type="SMART" id="SM00387">
    <property type="entry name" value="HATPase_c"/>
    <property type="match status" value="1"/>
</dbReference>
<dbReference type="Gene3D" id="3.30.565.10">
    <property type="entry name" value="Histidine kinase-like ATPase, C-terminal domain"/>
    <property type="match status" value="1"/>
</dbReference>
<dbReference type="SUPFAM" id="SSF55874">
    <property type="entry name" value="ATPase domain of HSP90 chaperone/DNA topoisomerase II/histidine kinase"/>
    <property type="match status" value="1"/>
</dbReference>
<evidence type="ECO:0000256" key="6">
    <source>
        <dbReference type="ARBA" id="ARBA00022692"/>
    </source>
</evidence>
<gene>
    <name evidence="12" type="ORF">D1Z90_01655</name>
</gene>
<evidence type="ECO:0000259" key="11">
    <source>
        <dbReference type="PROSITE" id="PS50109"/>
    </source>
</evidence>
<evidence type="ECO:0000256" key="1">
    <source>
        <dbReference type="ARBA" id="ARBA00000085"/>
    </source>
</evidence>
<evidence type="ECO:0000313" key="13">
    <source>
        <dbReference type="Proteomes" id="UP000283255"/>
    </source>
</evidence>
<dbReference type="InterPro" id="IPR050428">
    <property type="entry name" value="TCS_sensor_his_kinase"/>
</dbReference>
<keyword evidence="8 10" id="KW-1133">Transmembrane helix</keyword>
<keyword evidence="4" id="KW-0597">Phosphoprotein</keyword>
<keyword evidence="9 10" id="KW-0472">Membrane</keyword>
<keyword evidence="5" id="KW-0808">Transferase</keyword>
<comment type="catalytic activity">
    <reaction evidence="1">
        <text>ATP + protein L-histidine = ADP + protein N-phospho-L-histidine.</text>
        <dbReference type="EC" id="2.7.13.3"/>
    </reaction>
</comment>
<comment type="subcellular location">
    <subcellularLocation>
        <location evidence="2">Membrane</location>
    </subcellularLocation>
</comment>
<dbReference type="InterPro" id="IPR004358">
    <property type="entry name" value="Sig_transdc_His_kin-like_C"/>
</dbReference>
<evidence type="ECO:0000256" key="4">
    <source>
        <dbReference type="ARBA" id="ARBA00022553"/>
    </source>
</evidence>
<name>A0A418YKF0_9GAMM</name>
<feature type="transmembrane region" description="Helical" evidence="10">
    <location>
        <begin position="187"/>
        <end position="206"/>
    </location>
</feature>
<sequence>MQIIHSLKFKLLSTSILVLLIGVFIFAQYQVSNRRVQLVQQSQNILQNVIVGLFSEGRMIKDNVRLPARVSFAELNQKGSGLVAVVCEEHSKTLTWRSLSTTGIKQIDTACERINHFLTKRNAELVVFNIDGIESRYGEVDLGNVPLLMQMLRIQRYHQKQKNSYIIVVAQTAQELESQLKDYTKQVYSSSVLIFLFFTLILYITIQWSLSSLTKLTAELHDIKQGERDALSDGYEPELQGLTSTLNQLLHSEREQKFRYQHSMNDLAHSLKTRLAMLKAVSDEQDTKTNDFKQVLNEQVSQMDQIVHYQLRRAVSGRQSISSKPVLLAEEINKLTNTLTKVYRHKSIEFELLDPDRAAFFGQQDDLMEMMGNLLENACKFAISKVRVRCSVDKQQGLFISIEDDGPGVDVTIRDKILQRGVRADSSGGQGIGLAVSNEIINSYRGNIRIFDSELGGAGFALHFPLD</sequence>